<organism evidence="8 9">
    <name type="scientific">Novosphingobium soli</name>
    <dbReference type="NCBI Taxonomy" id="574956"/>
    <lineage>
        <taxon>Bacteria</taxon>
        <taxon>Pseudomonadati</taxon>
        <taxon>Pseudomonadota</taxon>
        <taxon>Alphaproteobacteria</taxon>
        <taxon>Sphingomonadales</taxon>
        <taxon>Sphingomonadaceae</taxon>
        <taxon>Novosphingobium</taxon>
    </lineage>
</organism>
<comment type="similarity">
    <text evidence="1">Belongs to the sigma-70 factor family. ECF subfamily.</text>
</comment>
<evidence type="ECO:0000256" key="4">
    <source>
        <dbReference type="ARBA" id="ARBA00023125"/>
    </source>
</evidence>
<dbReference type="InterPro" id="IPR036388">
    <property type="entry name" value="WH-like_DNA-bd_sf"/>
</dbReference>
<dbReference type="InterPro" id="IPR013324">
    <property type="entry name" value="RNA_pol_sigma_r3/r4-like"/>
</dbReference>
<sequence length="188" mass="21404">MTLELAGCSDAELATLALAGRQPAFGELVRRHREWVYRLVRNHVGDTDEALDVTQASFVAAFGALRRYDPERPFPVWMSRIAINKCHDWRRRRTVRNFLSFAFPISDAEDVADEAPLADHRMAAEQEFERTMSAISALPETLKEPLILRTIEGHSEAETAQILGISQKAVETRLYRARMRLAEILQKV</sequence>
<dbReference type="EMBL" id="JBHLWK010000006">
    <property type="protein sequence ID" value="MFC0203276.1"/>
    <property type="molecule type" value="Genomic_DNA"/>
</dbReference>
<name>A0ABV6CTD5_9SPHN</name>
<dbReference type="InterPro" id="IPR013249">
    <property type="entry name" value="RNA_pol_sigma70_r4_t2"/>
</dbReference>
<dbReference type="SUPFAM" id="SSF88659">
    <property type="entry name" value="Sigma3 and sigma4 domains of RNA polymerase sigma factors"/>
    <property type="match status" value="1"/>
</dbReference>
<accession>A0ABV6CTD5</accession>
<keyword evidence="5" id="KW-0804">Transcription</keyword>
<evidence type="ECO:0000256" key="5">
    <source>
        <dbReference type="ARBA" id="ARBA00023163"/>
    </source>
</evidence>
<evidence type="ECO:0000256" key="1">
    <source>
        <dbReference type="ARBA" id="ARBA00010641"/>
    </source>
</evidence>
<dbReference type="RefSeq" id="WP_086485555.1">
    <property type="nucleotide sequence ID" value="NZ_JBHLWK010000006.1"/>
</dbReference>
<keyword evidence="3" id="KW-0731">Sigma factor</keyword>
<evidence type="ECO:0000313" key="8">
    <source>
        <dbReference type="EMBL" id="MFC0203276.1"/>
    </source>
</evidence>
<dbReference type="Gene3D" id="1.10.1740.10">
    <property type="match status" value="1"/>
</dbReference>
<evidence type="ECO:0000259" key="7">
    <source>
        <dbReference type="Pfam" id="PF08281"/>
    </source>
</evidence>
<dbReference type="InterPro" id="IPR039425">
    <property type="entry name" value="RNA_pol_sigma-70-like"/>
</dbReference>
<protein>
    <submittedName>
        <fullName evidence="8">RNA polymerase sigma factor</fullName>
    </submittedName>
</protein>
<keyword evidence="9" id="KW-1185">Reference proteome</keyword>
<gene>
    <name evidence="8" type="ORF">ACFFJC_03220</name>
</gene>
<evidence type="ECO:0000313" key="9">
    <source>
        <dbReference type="Proteomes" id="UP001589798"/>
    </source>
</evidence>
<dbReference type="PANTHER" id="PTHR43133">
    <property type="entry name" value="RNA POLYMERASE ECF-TYPE SIGMA FACTO"/>
    <property type="match status" value="1"/>
</dbReference>
<keyword evidence="2" id="KW-0805">Transcription regulation</keyword>
<dbReference type="Gene3D" id="1.10.10.10">
    <property type="entry name" value="Winged helix-like DNA-binding domain superfamily/Winged helix DNA-binding domain"/>
    <property type="match status" value="1"/>
</dbReference>
<dbReference type="InterPro" id="IPR013325">
    <property type="entry name" value="RNA_pol_sigma_r2"/>
</dbReference>
<dbReference type="Proteomes" id="UP001589798">
    <property type="component" value="Unassembled WGS sequence"/>
</dbReference>
<dbReference type="InterPro" id="IPR014284">
    <property type="entry name" value="RNA_pol_sigma-70_dom"/>
</dbReference>
<comment type="caution">
    <text evidence="8">The sequence shown here is derived from an EMBL/GenBank/DDBJ whole genome shotgun (WGS) entry which is preliminary data.</text>
</comment>
<evidence type="ECO:0000259" key="6">
    <source>
        <dbReference type="Pfam" id="PF04542"/>
    </source>
</evidence>
<proteinExistence type="inferred from homology"/>
<evidence type="ECO:0000256" key="3">
    <source>
        <dbReference type="ARBA" id="ARBA00023082"/>
    </source>
</evidence>
<dbReference type="NCBIfam" id="TIGR02937">
    <property type="entry name" value="sigma70-ECF"/>
    <property type="match status" value="1"/>
</dbReference>
<evidence type="ECO:0000256" key="2">
    <source>
        <dbReference type="ARBA" id="ARBA00023015"/>
    </source>
</evidence>
<dbReference type="InterPro" id="IPR007627">
    <property type="entry name" value="RNA_pol_sigma70_r2"/>
</dbReference>
<reference evidence="8 9" key="1">
    <citation type="submission" date="2024-09" db="EMBL/GenBank/DDBJ databases">
        <authorList>
            <person name="Sun Q."/>
            <person name="Mori K."/>
        </authorList>
    </citation>
    <scope>NUCLEOTIDE SEQUENCE [LARGE SCALE GENOMIC DNA]</scope>
    <source>
        <strain evidence="8 9">CCM 7706</strain>
    </source>
</reference>
<dbReference type="PANTHER" id="PTHR43133:SF8">
    <property type="entry name" value="RNA POLYMERASE SIGMA FACTOR HI_1459-RELATED"/>
    <property type="match status" value="1"/>
</dbReference>
<dbReference type="Pfam" id="PF04542">
    <property type="entry name" value="Sigma70_r2"/>
    <property type="match status" value="1"/>
</dbReference>
<dbReference type="CDD" id="cd06171">
    <property type="entry name" value="Sigma70_r4"/>
    <property type="match status" value="1"/>
</dbReference>
<feature type="domain" description="RNA polymerase sigma factor 70 region 4 type 2" evidence="7">
    <location>
        <begin position="131"/>
        <end position="181"/>
    </location>
</feature>
<feature type="domain" description="RNA polymerase sigma-70 region 2" evidence="6">
    <location>
        <begin position="28"/>
        <end position="94"/>
    </location>
</feature>
<dbReference type="Pfam" id="PF08281">
    <property type="entry name" value="Sigma70_r4_2"/>
    <property type="match status" value="1"/>
</dbReference>
<dbReference type="SUPFAM" id="SSF88946">
    <property type="entry name" value="Sigma2 domain of RNA polymerase sigma factors"/>
    <property type="match status" value="1"/>
</dbReference>
<keyword evidence="4" id="KW-0238">DNA-binding</keyword>